<keyword evidence="2" id="KW-0472">Membrane</keyword>
<dbReference type="EMBL" id="JBAWTH010000054">
    <property type="protein sequence ID" value="KAL2281857.1"/>
    <property type="molecule type" value="Genomic_DNA"/>
</dbReference>
<evidence type="ECO:0000313" key="3">
    <source>
        <dbReference type="EMBL" id="KAL2281857.1"/>
    </source>
</evidence>
<sequence>MRVHIPLSMASLPELASLVRSKVVEWSVVSSSTSWMQFISWCFLALALSFFLPLVALICFDFLLWVCRLIRPPTTTNPSRRRRRDSLKHPVSTS</sequence>
<evidence type="ECO:0000256" key="1">
    <source>
        <dbReference type="SAM" id="MobiDB-lite"/>
    </source>
</evidence>
<keyword evidence="2" id="KW-0812">Transmembrane</keyword>
<proteinExistence type="predicted"/>
<accession>A0ABR4EHD4</accession>
<name>A0ABR4EHD4_9PEZI</name>
<keyword evidence="4" id="KW-1185">Reference proteome</keyword>
<feature type="region of interest" description="Disordered" evidence="1">
    <location>
        <begin position="72"/>
        <end position="94"/>
    </location>
</feature>
<comment type="caution">
    <text evidence="3">The sequence shown here is derived from an EMBL/GenBank/DDBJ whole genome shotgun (WGS) entry which is preliminary data.</text>
</comment>
<organism evidence="3 4">
    <name type="scientific">Diaporthe vaccinii</name>
    <dbReference type="NCBI Taxonomy" id="105482"/>
    <lineage>
        <taxon>Eukaryota</taxon>
        <taxon>Fungi</taxon>
        <taxon>Dikarya</taxon>
        <taxon>Ascomycota</taxon>
        <taxon>Pezizomycotina</taxon>
        <taxon>Sordariomycetes</taxon>
        <taxon>Sordariomycetidae</taxon>
        <taxon>Diaporthales</taxon>
        <taxon>Diaporthaceae</taxon>
        <taxon>Diaporthe</taxon>
        <taxon>Diaporthe eres species complex</taxon>
    </lineage>
</organism>
<evidence type="ECO:0000313" key="4">
    <source>
        <dbReference type="Proteomes" id="UP001600888"/>
    </source>
</evidence>
<dbReference type="Proteomes" id="UP001600888">
    <property type="component" value="Unassembled WGS sequence"/>
</dbReference>
<keyword evidence="2" id="KW-1133">Transmembrane helix</keyword>
<reference evidence="3 4" key="1">
    <citation type="submission" date="2024-03" db="EMBL/GenBank/DDBJ databases">
        <title>A high-quality draft genome sequence of Diaporthe vaccinii, a causative agent of upright dieback and viscid rot disease in cranberry plants.</title>
        <authorList>
            <person name="Sarrasin M."/>
            <person name="Lang B.F."/>
            <person name="Burger G."/>
        </authorList>
    </citation>
    <scope>NUCLEOTIDE SEQUENCE [LARGE SCALE GENOMIC DNA]</scope>
    <source>
        <strain evidence="3 4">IS7</strain>
    </source>
</reference>
<gene>
    <name evidence="3" type="ORF">FJTKL_11318</name>
</gene>
<protein>
    <submittedName>
        <fullName evidence="3">Uncharacterized protein</fullName>
    </submittedName>
</protein>
<feature type="transmembrane region" description="Helical" evidence="2">
    <location>
        <begin position="38"/>
        <end position="66"/>
    </location>
</feature>
<evidence type="ECO:0000256" key="2">
    <source>
        <dbReference type="SAM" id="Phobius"/>
    </source>
</evidence>